<dbReference type="EMBL" id="JAGFOA010000002">
    <property type="protein sequence ID" value="MBO3662995.1"/>
    <property type="molecule type" value="Genomic_DNA"/>
</dbReference>
<dbReference type="PIRSF" id="PIRSF000538">
    <property type="entry name" value="GlpK"/>
    <property type="match status" value="1"/>
</dbReference>
<evidence type="ECO:0000259" key="5">
    <source>
        <dbReference type="Pfam" id="PF00370"/>
    </source>
</evidence>
<evidence type="ECO:0000256" key="1">
    <source>
        <dbReference type="ARBA" id="ARBA00009156"/>
    </source>
</evidence>
<dbReference type="InterPro" id="IPR000577">
    <property type="entry name" value="Carb_kinase_FGGY"/>
</dbReference>
<feature type="domain" description="Carbohydrate kinase FGGY N-terminal" evidence="5">
    <location>
        <begin position="8"/>
        <end position="111"/>
    </location>
</feature>
<dbReference type="Pfam" id="PF02782">
    <property type="entry name" value="FGGY_C"/>
    <property type="match status" value="1"/>
</dbReference>
<dbReference type="InterPro" id="IPR018485">
    <property type="entry name" value="FGGY_C"/>
</dbReference>
<dbReference type="GO" id="GO:0042732">
    <property type="term" value="P:D-xylose metabolic process"/>
    <property type="evidence" value="ECO:0007669"/>
    <property type="project" value="UniProtKB-KW"/>
</dbReference>
<keyword evidence="3" id="KW-0808">Transferase</keyword>
<dbReference type="InterPro" id="IPR018484">
    <property type="entry name" value="FGGY_N"/>
</dbReference>
<evidence type="ECO:0000313" key="7">
    <source>
        <dbReference type="EMBL" id="MBO3662995.1"/>
    </source>
</evidence>
<dbReference type="Proteomes" id="UP000680132">
    <property type="component" value="Unassembled WGS sequence"/>
</dbReference>
<dbReference type="GO" id="GO:0016301">
    <property type="term" value="F:kinase activity"/>
    <property type="evidence" value="ECO:0007669"/>
    <property type="project" value="UniProtKB-KW"/>
</dbReference>
<feature type="domain" description="Carbohydrate kinase FGGY C-terminal" evidence="6">
    <location>
        <begin position="229"/>
        <end position="414"/>
    </location>
</feature>
<keyword evidence="2" id="KW-0859">Xylose metabolism</keyword>
<protein>
    <submittedName>
        <fullName evidence="7">Sugar kinase</fullName>
    </submittedName>
</protein>
<reference evidence="7" key="1">
    <citation type="submission" date="2021-03" db="EMBL/GenBank/DDBJ databases">
        <title>Microbacterium sp. nov., a novel actinobacterium isolated from cow dung.</title>
        <authorList>
            <person name="Zhang L."/>
        </authorList>
    </citation>
    <scope>NUCLEOTIDE SEQUENCE</scope>
    <source>
        <strain evidence="7">NEAU-LLB</strain>
    </source>
</reference>
<feature type="domain" description="Carbohydrate kinase FGGY N-terminal" evidence="5">
    <location>
        <begin position="114"/>
        <end position="219"/>
    </location>
</feature>
<dbReference type="PANTHER" id="PTHR43095:SF5">
    <property type="entry name" value="XYLULOSE KINASE"/>
    <property type="match status" value="1"/>
</dbReference>
<sequence>MSAPAAEYVVAIDNGSQSTKVLIVDGCGTVHASARVPLRPYSSPAPGRWEHPDDDLWDSIVAATRAAMGEFRGDPAAIRGVGLCTIRFCRAVLRADGSLAQPVMSWMDERLSRAHEAEAEDAAYVTTSSGYIGHRLTGQRRDAAGNVQGTWPIDTRRWAWSTDAEEYVRTGMAPEMLFELVAPGEPLGALTEASAALLGLPAGIPVIATSNDKAVEALGAGLRDEGEALLSLGTYVATMTPGDRPLPPHPDVWTNFSSTPGGYLYESSGVRRGMWTVSWFRNLVSGSAGGVSEEELNRGAEAVPVGAGGLVAALDWLAPHDEPWRRGALLGFDGTQGRFHIYRAILEALAIETENGDARARRALGRERRGLVVTGGGSGSELMLRILAAVYGVPVRTPNVHDAAGMGAAICAAVGTGIHPTWDAAVGGMVHAGVEMQPDPRLVSAYVDVRETYARVIPRVRTLFAE</sequence>
<evidence type="ECO:0000256" key="3">
    <source>
        <dbReference type="ARBA" id="ARBA00022679"/>
    </source>
</evidence>
<dbReference type="SUPFAM" id="SSF53067">
    <property type="entry name" value="Actin-like ATPase domain"/>
    <property type="match status" value="2"/>
</dbReference>
<dbReference type="Gene3D" id="3.30.420.40">
    <property type="match status" value="3"/>
</dbReference>
<keyword evidence="2" id="KW-0119">Carbohydrate metabolism</keyword>
<comment type="caution">
    <text evidence="7">The sequence shown here is derived from an EMBL/GenBank/DDBJ whole genome shotgun (WGS) entry which is preliminary data.</text>
</comment>
<name>A0A939QLK1_9MICO</name>
<dbReference type="PANTHER" id="PTHR43095">
    <property type="entry name" value="SUGAR KINASE"/>
    <property type="match status" value="1"/>
</dbReference>
<proteinExistence type="inferred from homology"/>
<dbReference type="CDD" id="cd07779">
    <property type="entry name" value="ASKHA_NBD_FGGY_YgcE-like"/>
    <property type="match status" value="1"/>
</dbReference>
<evidence type="ECO:0000259" key="6">
    <source>
        <dbReference type="Pfam" id="PF02782"/>
    </source>
</evidence>
<evidence type="ECO:0000256" key="4">
    <source>
        <dbReference type="ARBA" id="ARBA00022777"/>
    </source>
</evidence>
<dbReference type="RefSeq" id="WP_208501566.1">
    <property type="nucleotide sequence ID" value="NZ_JAGFOA010000002.1"/>
</dbReference>
<dbReference type="InterPro" id="IPR050406">
    <property type="entry name" value="FGGY_Carb_Kinase"/>
</dbReference>
<keyword evidence="4 7" id="KW-0418">Kinase</keyword>
<dbReference type="InterPro" id="IPR043129">
    <property type="entry name" value="ATPase_NBD"/>
</dbReference>
<gene>
    <name evidence="7" type="ORF">J5V96_05660</name>
</gene>
<dbReference type="Pfam" id="PF00370">
    <property type="entry name" value="FGGY_N"/>
    <property type="match status" value="2"/>
</dbReference>
<evidence type="ECO:0000313" key="8">
    <source>
        <dbReference type="Proteomes" id="UP000680132"/>
    </source>
</evidence>
<comment type="similarity">
    <text evidence="1">Belongs to the FGGY kinase family.</text>
</comment>
<organism evidence="7 8">
    <name type="scientific">Microbacterium stercoris</name>
    <dbReference type="NCBI Taxonomy" id="2820289"/>
    <lineage>
        <taxon>Bacteria</taxon>
        <taxon>Bacillati</taxon>
        <taxon>Actinomycetota</taxon>
        <taxon>Actinomycetes</taxon>
        <taxon>Micrococcales</taxon>
        <taxon>Microbacteriaceae</taxon>
        <taxon>Microbacterium</taxon>
    </lineage>
</organism>
<dbReference type="AlphaFoldDB" id="A0A939QLK1"/>
<accession>A0A939QLK1</accession>
<evidence type="ECO:0000256" key="2">
    <source>
        <dbReference type="ARBA" id="ARBA00022629"/>
    </source>
</evidence>
<keyword evidence="8" id="KW-1185">Reference proteome</keyword>